<proteinExistence type="inferred from homology"/>
<dbReference type="InterPro" id="IPR025997">
    <property type="entry name" value="SBP_2_dom"/>
</dbReference>
<protein>
    <submittedName>
        <fullName evidence="6">Substrate-binding domain-containing protein</fullName>
    </submittedName>
</protein>
<evidence type="ECO:0000256" key="2">
    <source>
        <dbReference type="ARBA" id="ARBA00007639"/>
    </source>
</evidence>
<keyword evidence="3 4" id="KW-0732">Signal</keyword>
<evidence type="ECO:0000259" key="5">
    <source>
        <dbReference type="Pfam" id="PF13407"/>
    </source>
</evidence>
<dbReference type="Gene3D" id="3.40.50.2300">
    <property type="match status" value="2"/>
</dbReference>
<evidence type="ECO:0000256" key="3">
    <source>
        <dbReference type="ARBA" id="ARBA00022729"/>
    </source>
</evidence>
<dbReference type="EMBL" id="CP121689">
    <property type="protein sequence ID" value="WZL76448.1"/>
    <property type="molecule type" value="Genomic_DNA"/>
</dbReference>
<keyword evidence="7" id="KW-1185">Reference proteome</keyword>
<evidence type="ECO:0000256" key="4">
    <source>
        <dbReference type="SAM" id="SignalP"/>
    </source>
</evidence>
<gene>
    <name evidence="6" type="ORF">QBE54_01570</name>
</gene>
<name>A0ABZ2YBR5_9BACT</name>
<dbReference type="Proteomes" id="UP001461341">
    <property type="component" value="Chromosome"/>
</dbReference>
<accession>A0ABZ2YBR5</accession>
<evidence type="ECO:0000313" key="7">
    <source>
        <dbReference type="Proteomes" id="UP001461341"/>
    </source>
</evidence>
<feature type="chain" id="PRO_5046174630" evidence="4">
    <location>
        <begin position="22"/>
        <end position="396"/>
    </location>
</feature>
<dbReference type="PANTHER" id="PTHR46847:SF1">
    <property type="entry name" value="D-ALLOSE-BINDING PERIPLASMIC PROTEIN-RELATED"/>
    <property type="match status" value="1"/>
</dbReference>
<sequence length="396" mass="43302">MRKFLVVALLLGVFLSSMAFAAEFMGFDPLKFKGEMLSSDTLKAMVQEAMKVTPPKNGKNYVFAFANLQRDITFCMAVEEGIKKNCEAAGIELVIADNRLSGPTALANAESFITRNVDFVIEFQTDVKFGPVIMQKFNAAGIPVIAIDIPMPGATFFGVNNPLAGFLGGSYLGQAALAKWGLDKVKEGYLVVGALPQSGVVPAMRTEGQIAGFLASVPGFPEDHVITFDTKNTLDYSRSQMVNVLARIPEGVPIMCTAINCQSATGIVRALQFTKRDKDAIVVGLGCDETGQEELAKEGNIYVADPASFPERYGNYLIPAALMKLAGMELPEGIFVQHVIVTPMNLCEYYPKWPCSTPEGYPQLEYKFPKDGYNAFLESLREKYPDYAQLIPENME</sequence>
<organism evidence="6 7">
    <name type="scientific">Thermatribacter velox</name>
    <dbReference type="NCBI Taxonomy" id="3039681"/>
    <lineage>
        <taxon>Bacteria</taxon>
        <taxon>Pseudomonadati</taxon>
        <taxon>Atribacterota</taxon>
        <taxon>Atribacteria</taxon>
        <taxon>Atribacterales</taxon>
        <taxon>Thermatribacteraceae</taxon>
        <taxon>Thermatribacter</taxon>
    </lineage>
</organism>
<dbReference type="PANTHER" id="PTHR46847">
    <property type="entry name" value="D-ALLOSE-BINDING PERIPLASMIC PROTEIN-RELATED"/>
    <property type="match status" value="1"/>
</dbReference>
<feature type="domain" description="Periplasmic binding protein" evidence="5">
    <location>
        <begin position="63"/>
        <end position="327"/>
    </location>
</feature>
<feature type="signal peptide" evidence="4">
    <location>
        <begin position="1"/>
        <end position="21"/>
    </location>
</feature>
<dbReference type="InterPro" id="IPR028082">
    <property type="entry name" value="Peripla_BP_I"/>
</dbReference>
<evidence type="ECO:0000256" key="1">
    <source>
        <dbReference type="ARBA" id="ARBA00004196"/>
    </source>
</evidence>
<comment type="subcellular location">
    <subcellularLocation>
        <location evidence="1">Cell envelope</location>
    </subcellularLocation>
</comment>
<dbReference type="Pfam" id="PF13407">
    <property type="entry name" value="Peripla_BP_4"/>
    <property type="match status" value="1"/>
</dbReference>
<dbReference type="RefSeq" id="WP_369018611.1">
    <property type="nucleotide sequence ID" value="NZ_CP121689.1"/>
</dbReference>
<comment type="similarity">
    <text evidence="2">Belongs to the bacterial solute-binding protein 2 family.</text>
</comment>
<reference evidence="6 7" key="1">
    <citation type="submission" date="2023-03" db="EMBL/GenBank/DDBJ databases">
        <title>Novel Species.</title>
        <authorList>
            <person name="Ma S."/>
        </authorList>
    </citation>
    <scope>NUCLEOTIDE SEQUENCE [LARGE SCALE GENOMIC DNA]</scope>
    <source>
        <strain evidence="6 7">B11</strain>
    </source>
</reference>
<evidence type="ECO:0000313" key="6">
    <source>
        <dbReference type="EMBL" id="WZL76448.1"/>
    </source>
</evidence>
<dbReference type="SUPFAM" id="SSF53822">
    <property type="entry name" value="Periplasmic binding protein-like I"/>
    <property type="match status" value="1"/>
</dbReference>